<organism evidence="2 3">
    <name type="scientific">Isosphaera pallida (strain ATCC 43644 / DSM 9630 / IS1B)</name>
    <dbReference type="NCBI Taxonomy" id="575540"/>
    <lineage>
        <taxon>Bacteria</taxon>
        <taxon>Pseudomonadati</taxon>
        <taxon>Planctomycetota</taxon>
        <taxon>Planctomycetia</taxon>
        <taxon>Isosphaerales</taxon>
        <taxon>Isosphaeraceae</taxon>
        <taxon>Isosphaera</taxon>
    </lineage>
</organism>
<evidence type="ECO:0000313" key="2">
    <source>
        <dbReference type="EMBL" id="ADV60626.1"/>
    </source>
</evidence>
<reference evidence="2 3" key="2">
    <citation type="journal article" date="2011" name="Stand. Genomic Sci.">
        <title>Complete genome sequence of Isosphaera pallida type strain (IS1B).</title>
        <authorList>
            <consortium name="US DOE Joint Genome Institute (JGI-PGF)"/>
            <person name="Goker M."/>
            <person name="Cleland D."/>
            <person name="Saunders E."/>
            <person name="Lapidus A."/>
            <person name="Nolan M."/>
            <person name="Lucas S."/>
            <person name="Hammon N."/>
            <person name="Deshpande S."/>
            <person name="Cheng J.F."/>
            <person name="Tapia R."/>
            <person name="Han C."/>
            <person name="Goodwin L."/>
            <person name="Pitluck S."/>
            <person name="Liolios K."/>
            <person name="Pagani I."/>
            <person name="Ivanova N."/>
            <person name="Mavromatis K."/>
            <person name="Pati A."/>
            <person name="Chen A."/>
            <person name="Palaniappan K."/>
            <person name="Land M."/>
            <person name="Hauser L."/>
            <person name="Chang Y.J."/>
            <person name="Jeffries C.D."/>
            <person name="Detter J.C."/>
            <person name="Beck B."/>
            <person name="Woyke T."/>
            <person name="Bristow J."/>
            <person name="Eisen J.A."/>
            <person name="Markowitz V."/>
            <person name="Hugenholtz P."/>
            <person name="Kyrpides N.C."/>
            <person name="Klenk H.P."/>
        </authorList>
    </citation>
    <scope>NUCLEOTIDE SEQUENCE [LARGE SCALE GENOMIC DNA]</scope>
    <source>
        <strain evidence="3">ATCC 43644 / DSM 9630 / IS1B</strain>
    </source>
</reference>
<feature type="compositionally biased region" description="Low complexity" evidence="1">
    <location>
        <begin position="93"/>
        <end position="112"/>
    </location>
</feature>
<dbReference type="HOGENOM" id="CLU_965678_0_0_0"/>
<reference key="1">
    <citation type="submission" date="2010-11" db="EMBL/GenBank/DDBJ databases">
        <title>The complete sequence of chromosome of Isophaera pallida ATCC 43644.</title>
        <authorList>
            <consortium name="US DOE Joint Genome Institute (JGI-PGF)"/>
            <person name="Lucas S."/>
            <person name="Copeland A."/>
            <person name="Lapidus A."/>
            <person name="Bruce D."/>
            <person name="Goodwin L."/>
            <person name="Pitluck S."/>
            <person name="Kyrpides N."/>
            <person name="Mavromatis K."/>
            <person name="Pagani I."/>
            <person name="Ivanova N."/>
            <person name="Saunders E."/>
            <person name="Brettin T."/>
            <person name="Detter J.C."/>
            <person name="Han C."/>
            <person name="Tapia R."/>
            <person name="Land M."/>
            <person name="Hauser L."/>
            <person name="Markowitz V."/>
            <person name="Cheng J.-F."/>
            <person name="Hugenholtz P."/>
            <person name="Woyke T."/>
            <person name="Wu D."/>
            <person name="Eisen J.A."/>
        </authorList>
    </citation>
    <scope>NUCLEOTIDE SEQUENCE</scope>
    <source>
        <strain>ATCC 43644</strain>
    </source>
</reference>
<feature type="region of interest" description="Disordered" evidence="1">
    <location>
        <begin position="1"/>
        <end position="28"/>
    </location>
</feature>
<gene>
    <name evidence="2" type="ordered locus">Isop_0029</name>
</gene>
<feature type="region of interest" description="Disordered" evidence="1">
    <location>
        <begin position="88"/>
        <end position="116"/>
    </location>
</feature>
<feature type="compositionally biased region" description="Acidic residues" evidence="1">
    <location>
        <begin position="179"/>
        <end position="191"/>
    </location>
</feature>
<name>E8R4N5_ISOPI</name>
<proteinExistence type="predicted"/>
<dbReference type="InParanoid" id="E8R4N5"/>
<feature type="region of interest" description="Disordered" evidence="1">
    <location>
        <begin position="252"/>
        <end position="288"/>
    </location>
</feature>
<evidence type="ECO:0000256" key="1">
    <source>
        <dbReference type="SAM" id="MobiDB-lite"/>
    </source>
</evidence>
<sequence>MTPDTFAPSSRSQPDPPAPDATGSGDRLDDWDWWAVRYRLDELDPDQCLVFEAALEGSQEARDALAAAAALIDTLEQALNAESTAGLRRLIGPQPQSPLSTRSSSRLGTRTTANRGRRPLWKAGPWSLAAAALLALGVGLVRNLPPSRHNSTQPPPTAYADDERLMALATSWSQLRDESDSEAISDPDLDDPVPRSSATDFDLHAVAMFEEASLDDELDLGLGASLAWASFNRNDEPTAAPPSWILEATALTELNESGPSGVPSDSSPNPTSTSPADTALDDPTTTEV</sequence>
<dbReference type="Proteomes" id="UP000008631">
    <property type="component" value="Chromosome"/>
</dbReference>
<dbReference type="KEGG" id="ipa:Isop_0029"/>
<accession>E8R4N5</accession>
<dbReference type="RefSeq" id="WP_013562915.1">
    <property type="nucleotide sequence ID" value="NC_014962.1"/>
</dbReference>
<feature type="compositionally biased region" description="Low complexity" evidence="1">
    <location>
        <begin position="257"/>
        <end position="288"/>
    </location>
</feature>
<dbReference type="AlphaFoldDB" id="E8R4N5"/>
<evidence type="ECO:0000313" key="3">
    <source>
        <dbReference type="Proteomes" id="UP000008631"/>
    </source>
</evidence>
<keyword evidence="3" id="KW-1185">Reference proteome</keyword>
<feature type="region of interest" description="Disordered" evidence="1">
    <location>
        <begin position="176"/>
        <end position="195"/>
    </location>
</feature>
<dbReference type="EMBL" id="CP002353">
    <property type="protein sequence ID" value="ADV60626.1"/>
    <property type="molecule type" value="Genomic_DNA"/>
</dbReference>
<protein>
    <submittedName>
        <fullName evidence="2">Uncharacterized protein</fullName>
    </submittedName>
</protein>
<dbReference type="STRING" id="575540.Isop_0029"/>